<feature type="transmembrane region" description="Helical" evidence="6">
    <location>
        <begin position="317"/>
        <end position="340"/>
    </location>
</feature>
<evidence type="ECO:0000256" key="5">
    <source>
        <dbReference type="ARBA" id="ARBA00023136"/>
    </source>
</evidence>
<dbReference type="PANTHER" id="PTHR43370:SF1">
    <property type="entry name" value="GUANOSINE ABC TRANSPORTER PERMEASE PROTEIN NUPQ"/>
    <property type="match status" value="1"/>
</dbReference>
<dbReference type="GO" id="GO:0022857">
    <property type="term" value="F:transmembrane transporter activity"/>
    <property type="evidence" value="ECO:0007669"/>
    <property type="project" value="InterPro"/>
</dbReference>
<evidence type="ECO:0000313" key="7">
    <source>
        <dbReference type="EMBL" id="NYJ25106.1"/>
    </source>
</evidence>
<comment type="subcellular location">
    <subcellularLocation>
        <location evidence="1">Cell membrane</location>
        <topology evidence="1">Multi-pass membrane protein</topology>
    </subcellularLocation>
</comment>
<dbReference type="RefSeq" id="WP_179607690.1">
    <property type="nucleotide sequence ID" value="NZ_BAABEH010000001.1"/>
</dbReference>
<protein>
    <submittedName>
        <fullName evidence="7">Simple sugar transport system permease protein</fullName>
    </submittedName>
</protein>
<feature type="transmembrane region" description="Helical" evidence="6">
    <location>
        <begin position="127"/>
        <end position="149"/>
    </location>
</feature>
<gene>
    <name evidence="7" type="ORF">HNR13_003393</name>
</gene>
<keyword evidence="2" id="KW-1003">Cell membrane</keyword>
<keyword evidence="3 6" id="KW-0812">Transmembrane</keyword>
<dbReference type="InterPro" id="IPR001851">
    <property type="entry name" value="ABC_transp_permease"/>
</dbReference>
<proteinExistence type="predicted"/>
<dbReference type="Pfam" id="PF02653">
    <property type="entry name" value="BPD_transp_2"/>
    <property type="match status" value="1"/>
</dbReference>
<feature type="transmembrane region" description="Helical" evidence="6">
    <location>
        <begin position="156"/>
        <end position="176"/>
    </location>
</feature>
<dbReference type="PANTHER" id="PTHR43370">
    <property type="entry name" value="SUGAR ABC TRANSPORTER INTEGRAL MEMBRANE PROTEIN-RELATED"/>
    <property type="match status" value="1"/>
</dbReference>
<feature type="transmembrane region" description="Helical" evidence="6">
    <location>
        <begin position="265"/>
        <end position="286"/>
    </location>
</feature>
<dbReference type="GO" id="GO:0005886">
    <property type="term" value="C:plasma membrane"/>
    <property type="evidence" value="ECO:0007669"/>
    <property type="project" value="UniProtKB-SubCell"/>
</dbReference>
<name>A0A853CVH3_9MICO</name>
<keyword evidence="7" id="KW-0762">Sugar transport</keyword>
<feature type="transmembrane region" description="Helical" evidence="6">
    <location>
        <begin position="370"/>
        <end position="390"/>
    </location>
</feature>
<keyword evidence="7" id="KW-0813">Transport</keyword>
<dbReference type="EMBL" id="JACCFL010000001">
    <property type="protein sequence ID" value="NYJ25106.1"/>
    <property type="molecule type" value="Genomic_DNA"/>
</dbReference>
<organism evidence="7 8">
    <name type="scientific">Leifsonia shinshuensis</name>
    <dbReference type="NCBI Taxonomy" id="150026"/>
    <lineage>
        <taxon>Bacteria</taxon>
        <taxon>Bacillati</taxon>
        <taxon>Actinomycetota</taxon>
        <taxon>Actinomycetes</taxon>
        <taxon>Micrococcales</taxon>
        <taxon>Microbacteriaceae</taxon>
        <taxon>Leifsonia</taxon>
    </lineage>
</organism>
<dbReference type="Proteomes" id="UP000578352">
    <property type="component" value="Unassembled WGS sequence"/>
</dbReference>
<reference evidence="7 8" key="1">
    <citation type="submission" date="2020-07" db="EMBL/GenBank/DDBJ databases">
        <title>Sequencing the genomes of 1000 actinobacteria strains.</title>
        <authorList>
            <person name="Klenk H.-P."/>
        </authorList>
    </citation>
    <scope>NUCLEOTIDE SEQUENCE [LARGE SCALE GENOMIC DNA]</scope>
    <source>
        <strain evidence="7 8">DSM 15165</strain>
    </source>
</reference>
<evidence type="ECO:0000256" key="1">
    <source>
        <dbReference type="ARBA" id="ARBA00004651"/>
    </source>
</evidence>
<feature type="transmembrane region" description="Helical" evidence="6">
    <location>
        <begin position="396"/>
        <end position="414"/>
    </location>
</feature>
<evidence type="ECO:0000256" key="3">
    <source>
        <dbReference type="ARBA" id="ARBA00022692"/>
    </source>
</evidence>
<comment type="caution">
    <text evidence="7">The sequence shown here is derived from an EMBL/GenBank/DDBJ whole genome shotgun (WGS) entry which is preliminary data.</text>
</comment>
<feature type="transmembrane region" description="Helical" evidence="6">
    <location>
        <begin position="182"/>
        <end position="205"/>
    </location>
</feature>
<evidence type="ECO:0000256" key="6">
    <source>
        <dbReference type="SAM" id="Phobius"/>
    </source>
</evidence>
<feature type="transmembrane region" description="Helical" evidence="6">
    <location>
        <begin position="212"/>
        <end position="233"/>
    </location>
</feature>
<feature type="transmembrane region" description="Helical" evidence="6">
    <location>
        <begin position="346"/>
        <end position="363"/>
    </location>
</feature>
<feature type="transmembrane region" description="Helical" evidence="6">
    <location>
        <begin position="67"/>
        <end position="94"/>
    </location>
</feature>
<accession>A0A853CVH3</accession>
<dbReference type="AlphaFoldDB" id="A0A853CVH3"/>
<keyword evidence="5 6" id="KW-0472">Membrane</keyword>
<evidence type="ECO:0000256" key="2">
    <source>
        <dbReference type="ARBA" id="ARBA00022475"/>
    </source>
</evidence>
<evidence type="ECO:0000313" key="8">
    <source>
        <dbReference type="Proteomes" id="UP000578352"/>
    </source>
</evidence>
<dbReference type="CDD" id="cd06580">
    <property type="entry name" value="TM_PBP1_transp_TpRbsC_like"/>
    <property type="match status" value="1"/>
</dbReference>
<keyword evidence="4 6" id="KW-1133">Transmembrane helix</keyword>
<feature type="transmembrane region" description="Helical" evidence="6">
    <location>
        <begin position="27"/>
        <end position="47"/>
    </location>
</feature>
<evidence type="ECO:0000256" key="4">
    <source>
        <dbReference type="ARBA" id="ARBA00022989"/>
    </source>
</evidence>
<sequence>MTVITQHPAPALADGESTRVVVRHWRLPIVFAVFSAISILLFLVFPRPGTTTYTFSTKSDFFTIPNVQIPSIATGIVVTIIALIITAVAFVLVARGRSVPLWLGAIFAVALLVGFITWSVGDGTVPVAGLLAAALGLSVPIIYGAMGGVLSERVGVVNVAIEGQLLGGAFTSAMLATITHSVVVGLIGAAVAGMIVSFILAAFSIKYLVDQVIVGIVLNVLVSGVTGFFYTAVMANNTAAFNLPPTLPNLPIPLLSQIPVVGPVLFNQTLIVYVMYVAVAGVYFFLFHTRWGLRVRAVGEHPKAADTVGVKVNPTRFWTVLIAGAIAGFGGAYFTIGGVGGFVKDMTSGLGYIALAAVIFGRWDPIRATLAALLFGFAGALQSLLGLLHAPIPSEFLRMLPYLVTIFAVAGLVGQSRGPAASGKPYIKS</sequence>
<feature type="transmembrane region" description="Helical" evidence="6">
    <location>
        <begin position="101"/>
        <end position="121"/>
    </location>
</feature>